<dbReference type="KEGG" id="swi:Swit_2177"/>
<evidence type="ECO:0008006" key="3">
    <source>
        <dbReference type="Google" id="ProtNLM"/>
    </source>
</evidence>
<gene>
    <name evidence="1" type="ordered locus">Swit_2177</name>
</gene>
<dbReference type="AlphaFoldDB" id="A0A9J9HBD3"/>
<dbReference type="OrthoDB" id="7432466at2"/>
<reference evidence="1 2" key="1">
    <citation type="journal article" date="2010" name="J. Bacteriol.">
        <title>Genome sequence of the dioxin-mineralizing bacterium Sphingomonas wittichii RW1.</title>
        <authorList>
            <person name="Miller T.R."/>
            <person name="Delcher A.L."/>
            <person name="Salzberg S.L."/>
            <person name="Saunders E."/>
            <person name="Detter J.C."/>
            <person name="Halden R.U."/>
        </authorList>
    </citation>
    <scope>NUCLEOTIDE SEQUENCE [LARGE SCALE GENOMIC DNA]</scope>
    <source>
        <strain evidence="2">DSM 6014 / CCUG 31198 / JCM 15750 / NBRC 105917 / EY 4224 / RW1</strain>
    </source>
</reference>
<name>A0A9J9HBD3_RHIWR</name>
<dbReference type="EMBL" id="CP000699">
    <property type="protein sequence ID" value="ABQ68536.1"/>
    <property type="molecule type" value="Genomic_DNA"/>
</dbReference>
<accession>A0A9J9HBD3</accession>
<dbReference type="Proteomes" id="UP000001989">
    <property type="component" value="Chromosome"/>
</dbReference>
<keyword evidence="2" id="KW-1185">Reference proteome</keyword>
<evidence type="ECO:0000313" key="1">
    <source>
        <dbReference type="EMBL" id="ABQ68536.1"/>
    </source>
</evidence>
<evidence type="ECO:0000313" key="2">
    <source>
        <dbReference type="Proteomes" id="UP000001989"/>
    </source>
</evidence>
<organism evidence="1 2">
    <name type="scientific">Rhizorhabdus wittichii (strain DSM 6014 / CCUG 31198 / JCM 15750 / NBRC 105917 / EY 4224 / RW1)</name>
    <name type="common">Sphingomonas wittichii</name>
    <dbReference type="NCBI Taxonomy" id="392499"/>
    <lineage>
        <taxon>Bacteria</taxon>
        <taxon>Pseudomonadati</taxon>
        <taxon>Pseudomonadota</taxon>
        <taxon>Alphaproteobacteria</taxon>
        <taxon>Sphingomonadales</taxon>
        <taxon>Sphingomonadaceae</taxon>
        <taxon>Rhizorhabdus</taxon>
    </lineage>
</organism>
<protein>
    <recommendedName>
        <fullName evidence="3">F5/8 type C domain-containing protein</fullName>
    </recommendedName>
</protein>
<proteinExistence type="predicted"/>
<sequence length="266" mass="27548">MSNALIVPPAAFAAVTASGSASGHDPAYVGNDHMGVVWKSPAGASASLTVDLGSDMACDTAFLFGCDGATGAMTLKVEASTAAQGPGFAPAGWSGAALPFLAGSEMPVNGRGVALWQAPKGAGPAASRYWRFTIGGLAGGQAVVARIVLGRDLALERNFGFGAGLGVKDLGSVDWNRLGVMTRKRGRKLRTLGLTYKAIHKDEVEAAWLPMIEAIGNTEMLAILTDPAADAMRQRRFYFGPCFGDLSAIWQRADGFTAGLNLVSVI</sequence>